<proteinExistence type="predicted"/>
<accession>A0A8H8CL27</accession>
<reference evidence="1" key="1">
    <citation type="submission" date="2021-02" db="EMBL/GenBank/DDBJ databases">
        <title>Psilocybe cubensis genome.</title>
        <authorList>
            <person name="Mckernan K.J."/>
            <person name="Crawford S."/>
            <person name="Trippe A."/>
            <person name="Kane L.T."/>
            <person name="Mclaughlin S."/>
        </authorList>
    </citation>
    <scope>NUCLEOTIDE SEQUENCE [LARGE SCALE GENOMIC DNA]</scope>
    <source>
        <strain evidence="1">MGC-MH-2018</strain>
    </source>
</reference>
<dbReference type="OrthoDB" id="2909371at2759"/>
<name>A0A8H8CL27_PSICU</name>
<sequence>MPNFYPRDIPTLLISNIAPHPSVIPHILSTVKSLDDDLAKLHHTLKYRTQAEKRQILTEREHILEIRRKYASVISPVRRLSDKLLEKIIRYNAYNHQELCTYMLVCWNWNMVASYFIHHWNDIQINLCYDVSLDSIQINDLPLVAHHFERARPLPMDVTIDYNFDGGIFYNKSNRVLNQLGNHQYWRSLASGPSAIFLLMHKSRRRDLSSLEEIVICSKQGQEELRLCGLDIRALVSLTRLTIHVEDRIHNSYPGGILVDWFRLTHLDLDGLYSEASDYLDILAAALFLEVCTLKLHKSAVPIRCPPVPVGYRLVLPKLREFSLNGKECPTLFLKYIATPRLQMLEITWKEAHDLKCAPGQEISRFIVESKCKLHSFSLQSYNILFSDLEMAMKTMISVECVTLRISNSNSLPIINKPLGENDYSV</sequence>
<organism evidence="1">
    <name type="scientific">Psilocybe cubensis</name>
    <name type="common">Psychedelic mushroom</name>
    <name type="synonym">Stropharia cubensis</name>
    <dbReference type="NCBI Taxonomy" id="181762"/>
    <lineage>
        <taxon>Eukaryota</taxon>
        <taxon>Fungi</taxon>
        <taxon>Dikarya</taxon>
        <taxon>Basidiomycota</taxon>
        <taxon>Agaricomycotina</taxon>
        <taxon>Agaricomycetes</taxon>
        <taxon>Agaricomycetidae</taxon>
        <taxon>Agaricales</taxon>
        <taxon>Agaricineae</taxon>
        <taxon>Strophariaceae</taxon>
        <taxon>Psilocybe</taxon>
    </lineage>
</organism>
<evidence type="ECO:0000313" key="1">
    <source>
        <dbReference type="EMBL" id="KAG5168664.1"/>
    </source>
</evidence>
<comment type="caution">
    <text evidence="1">The sequence shown here is derived from an EMBL/GenBank/DDBJ whole genome shotgun (WGS) entry which is preliminary data.</text>
</comment>
<protein>
    <recommendedName>
        <fullName evidence="2">F-box domain-containing protein</fullName>
    </recommendedName>
</protein>
<dbReference type="AlphaFoldDB" id="A0A8H8CL27"/>
<evidence type="ECO:0008006" key="2">
    <source>
        <dbReference type="Google" id="ProtNLM"/>
    </source>
</evidence>
<dbReference type="EMBL" id="JAFIQS010000005">
    <property type="protein sequence ID" value="KAG5168664.1"/>
    <property type="molecule type" value="Genomic_DNA"/>
</dbReference>
<gene>
    <name evidence="1" type="ORF">JR316_005216</name>
</gene>